<evidence type="ECO:0000313" key="2">
    <source>
        <dbReference type="Proteomes" id="UP001369815"/>
    </source>
</evidence>
<keyword evidence="2" id="KW-1185">Reference proteome</keyword>
<dbReference type="Proteomes" id="UP001369815">
    <property type="component" value="Unassembled WGS sequence"/>
</dbReference>
<dbReference type="InterPro" id="IPR011333">
    <property type="entry name" value="SKP1/BTB/POZ_sf"/>
</dbReference>
<proteinExistence type="predicted"/>
<dbReference type="EMBL" id="JBANMG010000001">
    <property type="protein sequence ID" value="KAK6957306.1"/>
    <property type="molecule type" value="Genomic_DNA"/>
</dbReference>
<sequence>MSKLWPVTYVPTRPLNQESFEDLEKLEVGEYADAVVRAGTSSWNVHLRIMTEALARGSNEVVVNETPLLVYKALVWIYTNTLDFHESFKGSRAFNANYLLLDMASRLEMYTLMLACQEKMKEHLRKLVVMVQRLKCTGRTPVIDVGTLWGGICFAYDKGHHELKNMFVDFVSDTHLWVFDVPNFRTVATRIHGYNAAIFKLVKDRPELRTFTPIACGECGDSPFAIGGGSHYADIVKSEDGNLVAICYRCFITKRRANRPASNTVSRGTSGPIMTK</sequence>
<dbReference type="Gene3D" id="3.30.710.10">
    <property type="entry name" value="Potassium Channel Kv1.1, Chain A"/>
    <property type="match status" value="1"/>
</dbReference>
<protein>
    <submittedName>
        <fullName evidence="1">Uncharacterized protein</fullName>
    </submittedName>
</protein>
<comment type="caution">
    <text evidence="1">The sequence shown here is derived from an EMBL/GenBank/DDBJ whole genome shotgun (WGS) entry which is preliminary data.</text>
</comment>
<organism evidence="1 2">
    <name type="scientific">Daldinia eschscholtzii</name>
    <dbReference type="NCBI Taxonomy" id="292717"/>
    <lineage>
        <taxon>Eukaryota</taxon>
        <taxon>Fungi</taxon>
        <taxon>Dikarya</taxon>
        <taxon>Ascomycota</taxon>
        <taxon>Pezizomycotina</taxon>
        <taxon>Sordariomycetes</taxon>
        <taxon>Xylariomycetidae</taxon>
        <taxon>Xylariales</taxon>
        <taxon>Hypoxylaceae</taxon>
        <taxon>Daldinia</taxon>
    </lineage>
</organism>
<gene>
    <name evidence="1" type="ORF">Daesc_000089</name>
</gene>
<reference evidence="1 2" key="1">
    <citation type="journal article" date="2024" name="Front Chem Biol">
        <title>Unveiling the potential of Daldinia eschscholtzii MFLUCC 19-0629 through bioactivity and bioinformatics studies for enhanced sustainable agriculture production.</title>
        <authorList>
            <person name="Brooks S."/>
            <person name="Weaver J.A."/>
            <person name="Klomchit A."/>
            <person name="Alharthi S.A."/>
            <person name="Onlamun T."/>
            <person name="Nurani R."/>
            <person name="Vong T.K."/>
            <person name="Alberti F."/>
            <person name="Greco C."/>
        </authorList>
    </citation>
    <scope>NUCLEOTIDE SEQUENCE [LARGE SCALE GENOMIC DNA]</scope>
    <source>
        <strain evidence="1">MFLUCC 19-0629</strain>
    </source>
</reference>
<dbReference type="AlphaFoldDB" id="A0AAX6MXR0"/>
<evidence type="ECO:0000313" key="1">
    <source>
        <dbReference type="EMBL" id="KAK6957306.1"/>
    </source>
</evidence>
<accession>A0AAX6MXR0</accession>
<name>A0AAX6MXR0_9PEZI</name>